<evidence type="ECO:0000256" key="8">
    <source>
        <dbReference type="ARBA" id="ARBA00023136"/>
    </source>
</evidence>
<evidence type="ECO:0000256" key="9">
    <source>
        <dbReference type="SAM" id="Phobius"/>
    </source>
</evidence>
<comment type="function">
    <text evidence="1">Subunit of the oligosaccharyl transferase (OST) complex that catalyzes the initial transfer of a defined glycan (Glc(3)Man(9)GlcNAc(2) in eukaryotes) from the lipid carrier dolichol-pyrophosphate to an asparagine residue within an Asn-X-Ser/Thr consensus motif in nascent polypeptide chains, the first step in protein N-glycosylation. N-glycosylation occurs cotranslationally and the complex associates with the Sec61 complex at the channel-forming translocon complex that mediates protein translocation across the endoplasmic reticulum (ER). All subunits are required for a maximal enzyme activity.</text>
</comment>
<dbReference type="AlphaFoldDB" id="G7DX03"/>
<dbReference type="EMBL" id="BABT02000054">
    <property type="protein sequence ID" value="GAA95100.1"/>
    <property type="molecule type" value="Genomic_DNA"/>
</dbReference>
<name>G7DX03_MIXOS</name>
<evidence type="ECO:0000256" key="3">
    <source>
        <dbReference type="ARBA" id="ARBA00009561"/>
    </source>
</evidence>
<evidence type="ECO:0000256" key="2">
    <source>
        <dbReference type="ARBA" id="ARBA00004477"/>
    </source>
</evidence>
<reference evidence="11 12" key="2">
    <citation type="journal article" date="2012" name="Open Biol.">
        <title>Characteristics of nucleosomes and linker DNA regions on the genome of the basidiomycete Mixia osmundae revealed by mono- and dinucleosome mapping.</title>
        <authorList>
            <person name="Nishida H."/>
            <person name="Kondo S."/>
            <person name="Matsumoto T."/>
            <person name="Suzuki Y."/>
            <person name="Yoshikawa H."/>
            <person name="Taylor T.D."/>
            <person name="Sugiyama J."/>
        </authorList>
    </citation>
    <scope>NUCLEOTIDE SEQUENCE [LARGE SCALE GENOMIC DNA]</scope>
    <source>
        <strain evidence="12">CBS 9802 / IAM 14324 / JCM 22182 / KY 12970</strain>
    </source>
</reference>
<dbReference type="Gene3D" id="3.40.30.10">
    <property type="entry name" value="Glutaredoxin"/>
    <property type="match status" value="1"/>
</dbReference>
<keyword evidence="6" id="KW-0256">Endoplasmic reticulum</keyword>
<protein>
    <recommendedName>
        <fullName evidence="13">Magnesium transporter protein 1</fullName>
    </recommendedName>
</protein>
<dbReference type="FunCoup" id="G7DX03">
    <property type="interactions" value="199"/>
</dbReference>
<comment type="subcellular location">
    <subcellularLocation>
        <location evidence="2">Endoplasmic reticulum membrane</location>
        <topology evidence="2">Multi-pass membrane protein</topology>
    </subcellularLocation>
</comment>
<keyword evidence="5 10" id="KW-0732">Signal</keyword>
<evidence type="ECO:0000256" key="4">
    <source>
        <dbReference type="ARBA" id="ARBA00022692"/>
    </source>
</evidence>
<evidence type="ECO:0000256" key="5">
    <source>
        <dbReference type="ARBA" id="ARBA00022729"/>
    </source>
</evidence>
<organism evidence="11 12">
    <name type="scientific">Mixia osmundae (strain CBS 9802 / IAM 14324 / JCM 22182 / KY 12970)</name>
    <dbReference type="NCBI Taxonomy" id="764103"/>
    <lineage>
        <taxon>Eukaryota</taxon>
        <taxon>Fungi</taxon>
        <taxon>Dikarya</taxon>
        <taxon>Basidiomycota</taxon>
        <taxon>Pucciniomycotina</taxon>
        <taxon>Mixiomycetes</taxon>
        <taxon>Mixiales</taxon>
        <taxon>Mixiaceae</taxon>
        <taxon>Mixia</taxon>
    </lineage>
</organism>
<dbReference type="RefSeq" id="XP_014566662.1">
    <property type="nucleotide sequence ID" value="XM_014711176.1"/>
</dbReference>
<keyword evidence="4 9" id="KW-0812">Transmembrane</keyword>
<reference evidence="11 12" key="1">
    <citation type="journal article" date="2011" name="J. Gen. Appl. Microbiol.">
        <title>Draft genome sequencing of the enigmatic basidiomycete Mixia osmundae.</title>
        <authorList>
            <person name="Nishida H."/>
            <person name="Nagatsuka Y."/>
            <person name="Sugiyama J."/>
        </authorList>
    </citation>
    <scope>NUCLEOTIDE SEQUENCE [LARGE SCALE GENOMIC DNA]</scope>
    <source>
        <strain evidence="12">CBS 9802 / IAM 14324 / JCM 22182 / KY 12970</strain>
    </source>
</reference>
<keyword evidence="7 9" id="KW-1133">Transmembrane helix</keyword>
<dbReference type="GO" id="GO:0018279">
    <property type="term" value="P:protein N-linked glycosylation via asparagine"/>
    <property type="evidence" value="ECO:0007669"/>
    <property type="project" value="TreeGrafter"/>
</dbReference>
<evidence type="ECO:0000256" key="10">
    <source>
        <dbReference type="SAM" id="SignalP"/>
    </source>
</evidence>
<feature type="transmembrane region" description="Helical" evidence="9">
    <location>
        <begin position="203"/>
        <end position="221"/>
    </location>
</feature>
<feature type="transmembrane region" description="Helical" evidence="9">
    <location>
        <begin position="173"/>
        <end position="191"/>
    </location>
</feature>
<accession>G7DX03</accession>
<feature type="chain" id="PRO_5009955550" description="Magnesium transporter protein 1" evidence="10">
    <location>
        <begin position="18"/>
        <end position="317"/>
    </location>
</feature>
<dbReference type="PANTHER" id="PTHR12692:SF0">
    <property type="entry name" value="GH11935P"/>
    <property type="match status" value="1"/>
</dbReference>
<evidence type="ECO:0000256" key="6">
    <source>
        <dbReference type="ARBA" id="ARBA00022824"/>
    </source>
</evidence>
<dbReference type="GO" id="GO:0008250">
    <property type="term" value="C:oligosaccharyltransferase complex"/>
    <property type="evidence" value="ECO:0007669"/>
    <property type="project" value="TreeGrafter"/>
</dbReference>
<dbReference type="eggNOG" id="KOG2603">
    <property type="taxonomic scope" value="Eukaryota"/>
</dbReference>
<feature type="transmembrane region" description="Helical" evidence="9">
    <location>
        <begin position="254"/>
        <end position="274"/>
    </location>
</feature>
<comment type="similarity">
    <text evidence="3">Belongs to the OST3/OST6 family.</text>
</comment>
<dbReference type="HOGENOM" id="CLU_052855_1_2_1"/>
<feature type="signal peptide" evidence="10">
    <location>
        <begin position="1"/>
        <end position="17"/>
    </location>
</feature>
<evidence type="ECO:0000313" key="11">
    <source>
        <dbReference type="EMBL" id="GAA95100.1"/>
    </source>
</evidence>
<dbReference type="InterPro" id="IPR021149">
    <property type="entry name" value="OligosaccharylTrfase_OST3/OST6"/>
</dbReference>
<feature type="transmembrane region" description="Helical" evidence="9">
    <location>
        <begin position="286"/>
        <end position="306"/>
    </location>
</feature>
<dbReference type="OrthoDB" id="67566at2759"/>
<evidence type="ECO:0008006" key="13">
    <source>
        <dbReference type="Google" id="ProtNLM"/>
    </source>
</evidence>
<keyword evidence="12" id="KW-1185">Reference proteome</keyword>
<dbReference type="PANTHER" id="PTHR12692">
    <property type="entry name" value="DOLICHYL-DIPHOSPHOOLIGOSACCHARIDE--PROTEIN GLYCOSYLTRANSFERASE-RELATED"/>
    <property type="match status" value="1"/>
</dbReference>
<dbReference type="Pfam" id="PF04756">
    <property type="entry name" value="OST3_OST6"/>
    <property type="match status" value="1"/>
</dbReference>
<keyword evidence="8 9" id="KW-0472">Membrane</keyword>
<comment type="caution">
    <text evidence="11">The sequence shown here is derived from an EMBL/GenBank/DDBJ whole genome shotgun (WGS) entry which is preliminary data.</text>
</comment>
<evidence type="ECO:0000256" key="1">
    <source>
        <dbReference type="ARBA" id="ARBA00002791"/>
    </source>
</evidence>
<dbReference type="InParanoid" id="G7DX03"/>
<dbReference type="STRING" id="764103.G7DX03"/>
<gene>
    <name evidence="11" type="primary">Mo01755</name>
    <name evidence="11" type="ORF">E5Q_01755</name>
</gene>
<proteinExistence type="inferred from homology"/>
<evidence type="ECO:0000313" key="12">
    <source>
        <dbReference type="Proteomes" id="UP000009131"/>
    </source>
</evidence>
<dbReference type="OMA" id="VLFGMYS"/>
<sequence>MRLLWLTLAAAIATARADKVAKFESLARANGGVVKLTSASYDELVASPRNYSASVIITALGPQFSCKPCQIFDGEHRLVARSFQGVRSAVHPHFFGVLDFEDGQEIFRRLQLSTAPNGLLYYPTEGPEAKPLAKPDTYEFNRNGPTAEPFAAFLNARLGVHIPFRRPPDYNKIGSLVVIFVGVIGLSFSFWPHVKLILSSKALWSATTIASILLFTSGHMWNQIRHPLWAGGQPGKIEYVQGGFSSQYAVETQIVMGLYGLLAFSAYTIGVTLPKVQDPLRQRLGVYVWLGIFLVVFGALMGIFRIKNPGYPFHFIF</sequence>
<dbReference type="Proteomes" id="UP000009131">
    <property type="component" value="Unassembled WGS sequence"/>
</dbReference>
<evidence type="ECO:0000256" key="7">
    <source>
        <dbReference type="ARBA" id="ARBA00022989"/>
    </source>
</evidence>